<dbReference type="EMBL" id="LT630287">
    <property type="protein sequence ID" value="SFV41344.1"/>
    <property type="molecule type" value="Genomic_DNA"/>
</dbReference>
<gene>
    <name evidence="1" type="ORF">LAC1533_1921</name>
</gene>
<name>A0A1K1KR74_9LACO</name>
<dbReference type="KEGG" id="laca:LAC1533_1921"/>
<sequence>MDDIYAYFYSLIKNQEIIDQLVHASSSEAIITLLENSELDV</sequence>
<reference evidence="2" key="1">
    <citation type="submission" date="2016-11" db="EMBL/GenBank/DDBJ databases">
        <authorList>
            <person name="Papadimitriou K."/>
        </authorList>
    </citation>
    <scope>NUCLEOTIDE SEQUENCE [LARGE SCALE GENOMIC DNA]</scope>
    <source>
        <strain evidence="2">ACA-DC 1533</strain>
    </source>
</reference>
<dbReference type="AlphaFoldDB" id="A0A1K1KR74"/>
<evidence type="ECO:0000313" key="1">
    <source>
        <dbReference type="EMBL" id="SFV41344.1"/>
    </source>
</evidence>
<protein>
    <recommendedName>
        <fullName evidence="3">PTS EIIA type-2 domain-containing protein</fullName>
    </recommendedName>
</protein>
<proteinExistence type="predicted"/>
<evidence type="ECO:0008006" key="3">
    <source>
        <dbReference type="Google" id="ProtNLM"/>
    </source>
</evidence>
<organism evidence="1 2">
    <name type="scientific">Ligilactobacillus acidipiscis</name>
    <dbReference type="NCBI Taxonomy" id="89059"/>
    <lineage>
        <taxon>Bacteria</taxon>
        <taxon>Bacillati</taxon>
        <taxon>Bacillota</taxon>
        <taxon>Bacilli</taxon>
        <taxon>Lactobacillales</taxon>
        <taxon>Lactobacillaceae</taxon>
        <taxon>Ligilactobacillus</taxon>
    </lineage>
</organism>
<dbReference type="GeneID" id="95350545"/>
<dbReference type="RefSeq" id="WP_269148723.1">
    <property type="nucleotide sequence ID" value="NZ_LT630287.1"/>
</dbReference>
<evidence type="ECO:0000313" key="2">
    <source>
        <dbReference type="Proteomes" id="UP000190935"/>
    </source>
</evidence>
<accession>A0A1K1KR74</accession>
<dbReference type="Proteomes" id="UP000190935">
    <property type="component" value="Chromosome I"/>
</dbReference>